<evidence type="ECO:0000313" key="6">
    <source>
        <dbReference type="Proteomes" id="UP000606193"/>
    </source>
</evidence>
<keyword evidence="6" id="KW-1185">Reference proteome</keyword>
<dbReference type="Gene3D" id="3.30.300.30">
    <property type="match status" value="1"/>
</dbReference>
<protein>
    <submittedName>
        <fullName evidence="5">Phenylacetate--CoA ligase</fullName>
    </submittedName>
</protein>
<dbReference type="Proteomes" id="UP000606193">
    <property type="component" value="Unassembled WGS sequence"/>
</dbReference>
<comment type="caution">
    <text evidence="5">The sequence shown here is derived from an EMBL/GenBank/DDBJ whole genome shotgun (WGS) entry which is preliminary data.</text>
</comment>
<dbReference type="Pfam" id="PF00501">
    <property type="entry name" value="AMP-binding"/>
    <property type="match status" value="1"/>
</dbReference>
<dbReference type="InterPro" id="IPR042099">
    <property type="entry name" value="ANL_N_sf"/>
</dbReference>
<feature type="domain" description="AMP-dependent ligase C-terminal" evidence="4">
    <location>
        <begin position="323"/>
        <end position="416"/>
    </location>
</feature>
<evidence type="ECO:0000256" key="2">
    <source>
        <dbReference type="ARBA" id="ARBA00022553"/>
    </source>
</evidence>
<evidence type="ECO:0000259" key="4">
    <source>
        <dbReference type="Pfam" id="PF14535"/>
    </source>
</evidence>
<keyword evidence="2" id="KW-0597">Phosphoprotein</keyword>
<name>A0ABR7N3Z4_9FIRM</name>
<dbReference type="InterPro" id="IPR028154">
    <property type="entry name" value="AMP-dep_Lig_C"/>
</dbReference>
<dbReference type="InterPro" id="IPR051414">
    <property type="entry name" value="Adenylate-forming_Reductase"/>
</dbReference>
<dbReference type="PANTHER" id="PTHR43439:SF2">
    <property type="entry name" value="ENZYME, PUTATIVE (JCVI)-RELATED"/>
    <property type="match status" value="1"/>
</dbReference>
<evidence type="ECO:0000313" key="5">
    <source>
        <dbReference type="EMBL" id="MBC8563326.1"/>
    </source>
</evidence>
<keyword evidence="1" id="KW-0596">Phosphopantetheine</keyword>
<dbReference type="EMBL" id="JACRSX010000019">
    <property type="protein sequence ID" value="MBC8563326.1"/>
    <property type="molecule type" value="Genomic_DNA"/>
</dbReference>
<dbReference type="CDD" id="cd05913">
    <property type="entry name" value="PaaK"/>
    <property type="match status" value="1"/>
</dbReference>
<organism evidence="5 6">
    <name type="scientific">Jutongia huaianensis</name>
    <dbReference type="NCBI Taxonomy" id="2763668"/>
    <lineage>
        <taxon>Bacteria</taxon>
        <taxon>Bacillati</taxon>
        <taxon>Bacillota</taxon>
        <taxon>Clostridia</taxon>
        <taxon>Lachnospirales</taxon>
        <taxon>Lachnospiraceae</taxon>
        <taxon>Jutongia</taxon>
    </lineage>
</organism>
<gene>
    <name evidence="5" type="ORF">H8704_11935</name>
</gene>
<dbReference type="InterPro" id="IPR000873">
    <property type="entry name" value="AMP-dep_synth/lig_dom"/>
</dbReference>
<dbReference type="GO" id="GO:0016874">
    <property type="term" value="F:ligase activity"/>
    <property type="evidence" value="ECO:0007669"/>
    <property type="project" value="UniProtKB-KW"/>
</dbReference>
<dbReference type="InterPro" id="IPR011880">
    <property type="entry name" value="PA_CoA_ligase"/>
</dbReference>
<dbReference type="PIRSF" id="PIRSF006444">
    <property type="entry name" value="PaaK"/>
    <property type="match status" value="1"/>
</dbReference>
<dbReference type="Pfam" id="PF14535">
    <property type="entry name" value="AMP-binding_C_2"/>
    <property type="match status" value="1"/>
</dbReference>
<dbReference type="RefSeq" id="WP_249298409.1">
    <property type="nucleotide sequence ID" value="NZ_JACRSX010000019.1"/>
</dbReference>
<feature type="non-terminal residue" evidence="5">
    <location>
        <position position="1"/>
    </location>
</feature>
<sequence>NVEDIKKLQSKLLVRLVKRMYINVPYYQKKLRNLGIDLEEIKGIGDIYKLPFMTKDDLKKAYPDKLLAVPKSECVRIQSTSGTTGKRVIAYYTKNDIEIWEECCARAIVAAGGDSQDVCQVSFGYGLFTGGAGMNGGAQKVGCLTLPMSIGNTKRQIQFMTDLNTTILCCTPSYAANLGEYIEKNDLLDKLSLKTGIFGAEPWTNEMRRELEKKLRINAYDIYGLTEIMGPGVAFECIQKDGMHIQEDHFYAEVVDPIDGHVLPEGALGELVLTSLTKQAFPLIRYRTRDLCKISRKKCLCGRTHIKMSKPIGRSDDMIIIKGVNVWPTQVEAVLLENGYSSNYLLEVDRTNCQDSLVIKVENDKKIRDEEIKKREIIKLENELRSTLGIRGTVVFVDIGVIKRSEGKSQRVIDHRKLY</sequence>
<evidence type="ECO:0000259" key="3">
    <source>
        <dbReference type="Pfam" id="PF00501"/>
    </source>
</evidence>
<evidence type="ECO:0000256" key="1">
    <source>
        <dbReference type="ARBA" id="ARBA00022450"/>
    </source>
</evidence>
<reference evidence="5 6" key="1">
    <citation type="submission" date="2020-08" db="EMBL/GenBank/DDBJ databases">
        <title>Genome public.</title>
        <authorList>
            <person name="Liu C."/>
            <person name="Sun Q."/>
        </authorList>
    </citation>
    <scope>NUCLEOTIDE SEQUENCE [LARGE SCALE GENOMIC DNA]</scope>
    <source>
        <strain evidence="5 6">NSJ-37</strain>
    </source>
</reference>
<dbReference type="InterPro" id="IPR045851">
    <property type="entry name" value="AMP-bd_C_sf"/>
</dbReference>
<feature type="domain" description="AMP-dependent synthetase/ligase" evidence="3">
    <location>
        <begin position="66"/>
        <end position="273"/>
    </location>
</feature>
<dbReference type="Gene3D" id="3.40.50.12780">
    <property type="entry name" value="N-terminal domain of ligase-like"/>
    <property type="match status" value="1"/>
</dbReference>
<dbReference type="SUPFAM" id="SSF56801">
    <property type="entry name" value="Acetyl-CoA synthetase-like"/>
    <property type="match status" value="1"/>
</dbReference>
<proteinExistence type="predicted"/>
<accession>A0ABR7N3Z4</accession>
<keyword evidence="5" id="KW-0436">Ligase</keyword>
<dbReference type="PANTHER" id="PTHR43439">
    <property type="entry name" value="PHENYLACETATE-COENZYME A LIGASE"/>
    <property type="match status" value="1"/>
</dbReference>